<evidence type="ECO:0000313" key="3">
    <source>
        <dbReference type="EMBL" id="SDE63359.1"/>
    </source>
</evidence>
<evidence type="ECO:0000313" key="4">
    <source>
        <dbReference type="Proteomes" id="UP000199412"/>
    </source>
</evidence>
<evidence type="ECO:0000259" key="2">
    <source>
        <dbReference type="Pfam" id="PF07238"/>
    </source>
</evidence>
<dbReference type="Gene3D" id="2.40.10.220">
    <property type="entry name" value="predicted glycosyltransferase like domains"/>
    <property type="match status" value="1"/>
</dbReference>
<protein>
    <submittedName>
        <fullName evidence="3">PilZ domain-containing protein</fullName>
    </submittedName>
</protein>
<dbReference type="OrthoDB" id="7210926at2"/>
<dbReference type="Pfam" id="PF07238">
    <property type="entry name" value="PilZ"/>
    <property type="match status" value="1"/>
</dbReference>
<dbReference type="RefSeq" id="WP_092786813.1">
    <property type="nucleotide sequence ID" value="NZ_FNAP01000009.1"/>
</dbReference>
<keyword evidence="4" id="KW-1185">Reference proteome</keyword>
<dbReference type="GO" id="GO:0035438">
    <property type="term" value="F:cyclic-di-GMP binding"/>
    <property type="evidence" value="ECO:0007669"/>
    <property type="project" value="InterPro"/>
</dbReference>
<evidence type="ECO:0000256" key="1">
    <source>
        <dbReference type="SAM" id="MobiDB-lite"/>
    </source>
</evidence>
<dbReference type="STRING" id="69960.SAMN05421720_10981"/>
<organism evidence="3 4">
    <name type="scientific">Rhodospira trueperi</name>
    <dbReference type="NCBI Taxonomy" id="69960"/>
    <lineage>
        <taxon>Bacteria</taxon>
        <taxon>Pseudomonadati</taxon>
        <taxon>Pseudomonadota</taxon>
        <taxon>Alphaproteobacteria</taxon>
        <taxon>Rhodospirillales</taxon>
        <taxon>Rhodospirillaceae</taxon>
        <taxon>Rhodospira</taxon>
    </lineage>
</organism>
<dbReference type="InterPro" id="IPR009875">
    <property type="entry name" value="PilZ_domain"/>
</dbReference>
<dbReference type="AlphaFoldDB" id="A0A1G7EI51"/>
<feature type="region of interest" description="Disordered" evidence="1">
    <location>
        <begin position="1"/>
        <end position="26"/>
    </location>
</feature>
<dbReference type="Proteomes" id="UP000199412">
    <property type="component" value="Unassembled WGS sequence"/>
</dbReference>
<name>A0A1G7EI51_9PROT</name>
<gene>
    <name evidence="3" type="ORF">SAMN05421720_10981</name>
</gene>
<dbReference type="SUPFAM" id="SSF141371">
    <property type="entry name" value="PilZ domain-like"/>
    <property type="match status" value="1"/>
</dbReference>
<sequence>MTQDDGTAEDTGPVSGAPTRRGAKRKKVYKSARLMMQGGVSTVDCILRDISRSGARLRLPTAMRVGGSVGLQLPDGETLEADVIRCSGLDVGLRFSKNQVPSLAPPPELIVQILFKLESPWLSEVLTLLESSPAHEEPGIREAAEDLREAYERLKAAVESHVHGV</sequence>
<proteinExistence type="predicted"/>
<accession>A0A1G7EI51</accession>
<dbReference type="EMBL" id="FNAP01000009">
    <property type="protein sequence ID" value="SDE63359.1"/>
    <property type="molecule type" value="Genomic_DNA"/>
</dbReference>
<reference evidence="3 4" key="1">
    <citation type="submission" date="2016-10" db="EMBL/GenBank/DDBJ databases">
        <authorList>
            <person name="de Groot N.N."/>
        </authorList>
    </citation>
    <scope>NUCLEOTIDE SEQUENCE [LARGE SCALE GENOMIC DNA]</scope>
    <source>
        <strain evidence="3 4">ATCC 700224</strain>
    </source>
</reference>
<feature type="domain" description="PilZ" evidence="2">
    <location>
        <begin position="20"/>
        <end position="101"/>
    </location>
</feature>